<sequence>MSIFSKTASLFLPLFLLCIPHLSAREANGLSALQPANQPFTDDLPAMQQRTAIRVLVNHNRTNFSCTMDATKALNSN</sequence>
<evidence type="ECO:0000256" key="1">
    <source>
        <dbReference type="SAM" id="SignalP"/>
    </source>
</evidence>
<keyword evidence="3" id="KW-1185">Reference proteome</keyword>
<evidence type="ECO:0000313" key="3">
    <source>
        <dbReference type="Proteomes" id="UP000005167"/>
    </source>
</evidence>
<dbReference type="Proteomes" id="UP000005167">
    <property type="component" value="Unassembled WGS sequence"/>
</dbReference>
<feature type="signal peptide" evidence="1">
    <location>
        <begin position="1"/>
        <end position="24"/>
    </location>
</feature>
<gene>
    <name evidence="2" type="ORF">TevJSym_bp00110</name>
</gene>
<name>G2FJI3_9GAMM</name>
<proteinExistence type="predicted"/>
<comment type="caution">
    <text evidence="2">The sequence shown here is derived from an EMBL/GenBank/DDBJ whole genome shotgun (WGS) entry which is preliminary data.</text>
</comment>
<organism evidence="2 3">
    <name type="scientific">endosymbiont of Tevnia jerichonana</name>
    <name type="common">vent Tica</name>
    <dbReference type="NCBI Taxonomy" id="1049564"/>
    <lineage>
        <taxon>Bacteria</taxon>
        <taxon>Pseudomonadati</taxon>
        <taxon>Pseudomonadota</taxon>
        <taxon>Gammaproteobacteria</taxon>
        <taxon>sulfur-oxidizing symbionts</taxon>
    </lineage>
</organism>
<dbReference type="RefSeq" id="WP_006475742.1">
    <property type="nucleotide sequence ID" value="NZ_AFZB01000042.1"/>
</dbReference>
<reference evidence="2 3" key="1">
    <citation type="journal article" date="2011" name="ISME J.">
        <title>The endosymbionts of the deep-sea tubeworms Riftia pachyptila and Tevnia jerichonana share an identical physiology as revealed by proteogenomic analyses.</title>
        <authorList>
            <person name="Gardebrecht A."/>
            <person name="Markert S."/>
            <person name="Felbeck H."/>
            <person name="Thuermer A."/>
            <person name="Albrecht D."/>
            <person name="Wollherr A."/>
            <person name="Kabisch J."/>
            <person name="Lehmann R."/>
            <person name="Daniel R."/>
            <person name="Liesegang H."/>
            <person name="Hecker M."/>
            <person name="Sievert S.M."/>
            <person name="Schweder T."/>
        </authorList>
    </citation>
    <scope>NUCLEOTIDE SEQUENCE [LARGE SCALE GENOMIC DNA]</scope>
</reference>
<accession>G2FJI3</accession>
<keyword evidence="1" id="KW-0732">Signal</keyword>
<dbReference type="EMBL" id="AFZB01000042">
    <property type="protein sequence ID" value="EGW53043.1"/>
    <property type="molecule type" value="Genomic_DNA"/>
</dbReference>
<protein>
    <submittedName>
        <fullName evidence="2">Uncharacterized protein</fullName>
    </submittedName>
</protein>
<evidence type="ECO:0000313" key="2">
    <source>
        <dbReference type="EMBL" id="EGW53043.1"/>
    </source>
</evidence>
<dbReference type="AlphaFoldDB" id="G2FJI3"/>
<feature type="chain" id="PRO_5003429485" evidence="1">
    <location>
        <begin position="25"/>
        <end position="77"/>
    </location>
</feature>